<gene>
    <name evidence="9" type="ORF">DPMN_006381</name>
</gene>
<dbReference type="GO" id="GO:0038023">
    <property type="term" value="F:signaling receptor activity"/>
    <property type="evidence" value="ECO:0007669"/>
    <property type="project" value="TreeGrafter"/>
</dbReference>
<dbReference type="OrthoDB" id="6262482at2759"/>
<dbReference type="PROSITE" id="PS01285">
    <property type="entry name" value="FA58C_1"/>
    <property type="match status" value="2"/>
</dbReference>
<evidence type="ECO:0000313" key="10">
    <source>
        <dbReference type="Proteomes" id="UP000828390"/>
    </source>
</evidence>
<dbReference type="InterPro" id="IPR008979">
    <property type="entry name" value="Galactose-bd-like_sf"/>
</dbReference>
<evidence type="ECO:0000259" key="8">
    <source>
        <dbReference type="PROSITE" id="PS50022"/>
    </source>
</evidence>
<dbReference type="CDD" id="cd00057">
    <property type="entry name" value="FA58C"/>
    <property type="match status" value="2"/>
</dbReference>
<dbReference type="Gene3D" id="2.60.120.260">
    <property type="entry name" value="Galactose-binding domain-like"/>
    <property type="match status" value="3"/>
</dbReference>
<comment type="subcellular location">
    <subcellularLocation>
        <location evidence="1">Endomembrane system</location>
        <topology evidence="1">Peripheral membrane protein</topology>
    </subcellularLocation>
    <subcellularLocation>
        <location evidence="2">Secreted</location>
    </subcellularLocation>
</comment>
<dbReference type="EMBL" id="JAIWYP010000001">
    <property type="protein sequence ID" value="KAH3882441.1"/>
    <property type="molecule type" value="Genomic_DNA"/>
</dbReference>
<dbReference type="GO" id="GO:0005576">
    <property type="term" value="C:extracellular region"/>
    <property type="evidence" value="ECO:0007669"/>
    <property type="project" value="UniProtKB-SubCell"/>
</dbReference>
<protein>
    <recommendedName>
        <fullName evidence="8">F5/8 type C domain-containing protein</fullName>
    </recommendedName>
</protein>
<organism evidence="9 10">
    <name type="scientific">Dreissena polymorpha</name>
    <name type="common">Zebra mussel</name>
    <name type="synonym">Mytilus polymorpha</name>
    <dbReference type="NCBI Taxonomy" id="45954"/>
    <lineage>
        <taxon>Eukaryota</taxon>
        <taxon>Metazoa</taxon>
        <taxon>Spiralia</taxon>
        <taxon>Lophotrochozoa</taxon>
        <taxon>Mollusca</taxon>
        <taxon>Bivalvia</taxon>
        <taxon>Autobranchia</taxon>
        <taxon>Heteroconchia</taxon>
        <taxon>Euheterodonta</taxon>
        <taxon>Imparidentia</taxon>
        <taxon>Neoheterodontei</taxon>
        <taxon>Myida</taxon>
        <taxon>Dreissenoidea</taxon>
        <taxon>Dreissenidae</taxon>
        <taxon>Dreissena</taxon>
    </lineage>
</organism>
<dbReference type="PROSITE" id="PS50022">
    <property type="entry name" value="FA58C_3"/>
    <property type="match status" value="2"/>
</dbReference>
<dbReference type="InterPro" id="IPR050633">
    <property type="entry name" value="Neuropilin_MCO_CoagFactor"/>
</dbReference>
<evidence type="ECO:0000256" key="5">
    <source>
        <dbReference type="ARBA" id="ARBA00023136"/>
    </source>
</evidence>
<evidence type="ECO:0000256" key="6">
    <source>
        <dbReference type="ARBA" id="ARBA00023157"/>
    </source>
</evidence>
<dbReference type="FunFam" id="2.60.120.260:FF:000016">
    <property type="entry name" value="Contactin-associated protein-like 4 isoform 1"/>
    <property type="match status" value="1"/>
</dbReference>
<feature type="domain" description="F5/8 type C" evidence="8">
    <location>
        <begin position="36"/>
        <end position="189"/>
    </location>
</feature>
<dbReference type="SMART" id="SM00231">
    <property type="entry name" value="FA58C"/>
    <property type="match status" value="2"/>
</dbReference>
<feature type="chain" id="PRO_5039467865" description="F5/8 type C domain-containing protein" evidence="7">
    <location>
        <begin position="24"/>
        <end position="532"/>
    </location>
</feature>
<feature type="domain" description="F5/8 type C" evidence="8">
    <location>
        <begin position="192"/>
        <end position="338"/>
    </location>
</feature>
<dbReference type="SUPFAM" id="SSF49785">
    <property type="entry name" value="Galactose-binding domain-like"/>
    <property type="match status" value="3"/>
</dbReference>
<dbReference type="Proteomes" id="UP000828390">
    <property type="component" value="Unassembled WGS sequence"/>
</dbReference>
<keyword evidence="7" id="KW-0732">Signal</keyword>
<reference evidence="9" key="1">
    <citation type="journal article" date="2019" name="bioRxiv">
        <title>The Genome of the Zebra Mussel, Dreissena polymorpha: A Resource for Invasive Species Research.</title>
        <authorList>
            <person name="McCartney M.A."/>
            <person name="Auch B."/>
            <person name="Kono T."/>
            <person name="Mallez S."/>
            <person name="Zhang Y."/>
            <person name="Obille A."/>
            <person name="Becker A."/>
            <person name="Abrahante J.E."/>
            <person name="Garbe J."/>
            <person name="Badalamenti J.P."/>
            <person name="Herman A."/>
            <person name="Mangelson H."/>
            <person name="Liachko I."/>
            <person name="Sullivan S."/>
            <person name="Sone E.D."/>
            <person name="Koren S."/>
            <person name="Silverstein K.A.T."/>
            <person name="Beckman K.B."/>
            <person name="Gohl D.M."/>
        </authorList>
    </citation>
    <scope>NUCLEOTIDE SEQUENCE</scope>
    <source>
        <strain evidence="9">Duluth1</strain>
        <tissue evidence="9">Whole animal</tissue>
    </source>
</reference>
<keyword evidence="3" id="KW-0964">Secreted</keyword>
<dbReference type="FunFam" id="2.60.120.260:FF:000002">
    <property type="entry name" value="Coagulation factor VIII"/>
    <property type="match status" value="1"/>
</dbReference>
<dbReference type="GO" id="GO:0007155">
    <property type="term" value="P:cell adhesion"/>
    <property type="evidence" value="ECO:0007669"/>
    <property type="project" value="UniProtKB-KW"/>
</dbReference>
<comment type="caution">
    <text evidence="9">The sequence shown here is derived from an EMBL/GenBank/DDBJ whole genome shotgun (WGS) entry which is preliminary data.</text>
</comment>
<evidence type="ECO:0000256" key="2">
    <source>
        <dbReference type="ARBA" id="ARBA00004613"/>
    </source>
</evidence>
<reference evidence="9" key="2">
    <citation type="submission" date="2020-11" db="EMBL/GenBank/DDBJ databases">
        <authorList>
            <person name="McCartney M.A."/>
            <person name="Auch B."/>
            <person name="Kono T."/>
            <person name="Mallez S."/>
            <person name="Becker A."/>
            <person name="Gohl D.M."/>
            <person name="Silverstein K.A.T."/>
            <person name="Koren S."/>
            <person name="Bechman K.B."/>
            <person name="Herman A."/>
            <person name="Abrahante J.E."/>
            <person name="Garbe J."/>
        </authorList>
    </citation>
    <scope>NUCLEOTIDE SEQUENCE</scope>
    <source>
        <strain evidence="9">Duluth1</strain>
        <tissue evidence="9">Whole animal</tissue>
    </source>
</reference>
<dbReference type="PANTHER" id="PTHR46806:SF5">
    <property type="entry name" value="F5_8 TYPE C DOMAIN-CONTAINING PROTEIN"/>
    <property type="match status" value="1"/>
</dbReference>
<feature type="signal peptide" evidence="7">
    <location>
        <begin position="1"/>
        <end position="23"/>
    </location>
</feature>
<evidence type="ECO:0000256" key="4">
    <source>
        <dbReference type="ARBA" id="ARBA00022889"/>
    </source>
</evidence>
<sequence>MAGLRITFLFTLTSFGFLTSASAQDPIHGAGGYPLCKTTGPLGMITGEIQDWQITASSAYPYEWDPNCREKYARVYLKNKYGWCAKYKSSSEWLQVDLGVASRVTSVMTQGRADGNEWVTSFMVSHSMNAYNWFYVQDQYGNQKVFEGNTDSYTVKHSYLDQPIVARFIRFHVVNWNRHPSMRVEVIGCQLCKEPLGLPPYAKLTASTHKKSAQSCQPEDGTILSHKGWCAKKSKEAQWLQIDIGPPALISAIKTKGRGDSNKEHFVKRFMVSYSNDSVVWHKYKDAHHLDPKIFGGNSDKDTERTHYLNSPFVARYVRIFPVEWNKKIAMRAGLLGCPHTGECPSGFMRVNEESPCVENLAFKKRALISTSSRHNKRHISQPHVTQDRAEQAVDGRLEQRLGFCTILDNLYGDVFTIDMGRKQKVSGVLIYTWQGEGQEGASAYRDYMNNLDKLLVYVDDSGGKDQPTDPNSTSQLCAYTSRMNDALFRPVLHFQCMRPLVGRKVLIEAWNVENSFNRIFSAVLCEVQVYE</sequence>
<accession>A0A9D4MTW9</accession>
<dbReference type="PANTHER" id="PTHR46806">
    <property type="entry name" value="F5/8 TYPE C DOMAIN-CONTAINING PROTEIN"/>
    <property type="match status" value="1"/>
</dbReference>
<keyword evidence="6" id="KW-1015">Disulfide bond</keyword>
<proteinExistence type="predicted"/>
<dbReference type="InterPro" id="IPR000421">
    <property type="entry name" value="FA58C"/>
</dbReference>
<evidence type="ECO:0000256" key="3">
    <source>
        <dbReference type="ARBA" id="ARBA00022525"/>
    </source>
</evidence>
<dbReference type="AlphaFoldDB" id="A0A9D4MTW9"/>
<keyword evidence="10" id="KW-1185">Reference proteome</keyword>
<dbReference type="PROSITE" id="PS01286">
    <property type="entry name" value="FA58C_2"/>
    <property type="match status" value="1"/>
</dbReference>
<evidence type="ECO:0000256" key="1">
    <source>
        <dbReference type="ARBA" id="ARBA00004184"/>
    </source>
</evidence>
<dbReference type="GO" id="GO:0012505">
    <property type="term" value="C:endomembrane system"/>
    <property type="evidence" value="ECO:0007669"/>
    <property type="project" value="UniProtKB-SubCell"/>
</dbReference>
<dbReference type="GO" id="GO:0005886">
    <property type="term" value="C:plasma membrane"/>
    <property type="evidence" value="ECO:0007669"/>
    <property type="project" value="TreeGrafter"/>
</dbReference>
<evidence type="ECO:0000256" key="7">
    <source>
        <dbReference type="SAM" id="SignalP"/>
    </source>
</evidence>
<evidence type="ECO:0000313" key="9">
    <source>
        <dbReference type="EMBL" id="KAH3882441.1"/>
    </source>
</evidence>
<keyword evidence="5" id="KW-0472">Membrane</keyword>
<keyword evidence="4" id="KW-0130">Cell adhesion</keyword>
<name>A0A9D4MTW9_DREPO</name>
<dbReference type="Pfam" id="PF00754">
    <property type="entry name" value="F5_F8_type_C"/>
    <property type="match status" value="2"/>
</dbReference>